<comment type="caution">
    <text evidence="8">The sequence shown here is derived from an EMBL/GenBank/DDBJ whole genome shotgun (WGS) entry which is preliminary data.</text>
</comment>
<comment type="subcellular location">
    <subcellularLocation>
        <location evidence="1">Cell membrane</location>
        <topology evidence="1">Multi-pass membrane protein</topology>
    </subcellularLocation>
</comment>
<dbReference type="Pfam" id="PF13440">
    <property type="entry name" value="Polysacc_synt_3"/>
    <property type="match status" value="1"/>
</dbReference>
<feature type="transmembrane region" description="Helical" evidence="7">
    <location>
        <begin position="129"/>
        <end position="151"/>
    </location>
</feature>
<proteinExistence type="inferred from homology"/>
<feature type="transmembrane region" description="Helical" evidence="7">
    <location>
        <begin position="371"/>
        <end position="393"/>
    </location>
</feature>
<feature type="transmembrane region" description="Helical" evidence="7">
    <location>
        <begin position="461"/>
        <end position="484"/>
    </location>
</feature>
<evidence type="ECO:0000256" key="4">
    <source>
        <dbReference type="ARBA" id="ARBA00022692"/>
    </source>
</evidence>
<protein>
    <submittedName>
        <fullName evidence="8">Polysaccharide biosynthesis protein</fullName>
    </submittedName>
</protein>
<gene>
    <name evidence="8" type="ORF">C667_01528</name>
</gene>
<comment type="similarity">
    <text evidence="2">Belongs to the polysaccharide synthase family.</text>
</comment>
<accession>N6ZX77</accession>
<evidence type="ECO:0000256" key="2">
    <source>
        <dbReference type="ARBA" id="ARBA00007430"/>
    </source>
</evidence>
<dbReference type="AlphaFoldDB" id="N6ZX77"/>
<dbReference type="OrthoDB" id="8538786at2"/>
<feature type="transmembrane region" description="Helical" evidence="7">
    <location>
        <begin position="61"/>
        <end position="85"/>
    </location>
</feature>
<dbReference type="CDD" id="cd13127">
    <property type="entry name" value="MATE_tuaB_like"/>
    <property type="match status" value="1"/>
</dbReference>
<dbReference type="InterPro" id="IPR050833">
    <property type="entry name" value="Poly_Biosynth_Transport"/>
</dbReference>
<dbReference type="GO" id="GO:0005886">
    <property type="term" value="C:plasma membrane"/>
    <property type="evidence" value="ECO:0007669"/>
    <property type="project" value="UniProtKB-SubCell"/>
</dbReference>
<feature type="transmembrane region" description="Helical" evidence="7">
    <location>
        <begin position="163"/>
        <end position="182"/>
    </location>
</feature>
<keyword evidence="4 7" id="KW-0812">Transmembrane</keyword>
<evidence type="ECO:0000256" key="5">
    <source>
        <dbReference type="ARBA" id="ARBA00022989"/>
    </source>
</evidence>
<feature type="transmembrane region" description="Helical" evidence="7">
    <location>
        <begin position="308"/>
        <end position="332"/>
    </location>
</feature>
<dbReference type="PANTHER" id="PTHR30250">
    <property type="entry name" value="PST FAMILY PREDICTED COLANIC ACID TRANSPORTER"/>
    <property type="match status" value="1"/>
</dbReference>
<name>N6ZX77_9RHOO</name>
<dbReference type="RefSeq" id="WP_004355699.1">
    <property type="nucleotide sequence ID" value="NZ_AMXF01000003.1"/>
</dbReference>
<evidence type="ECO:0000256" key="1">
    <source>
        <dbReference type="ARBA" id="ARBA00004651"/>
    </source>
</evidence>
<organism evidence="8 9">
    <name type="scientific">Thauera phenylacetica B4P</name>
    <dbReference type="NCBI Taxonomy" id="1234382"/>
    <lineage>
        <taxon>Bacteria</taxon>
        <taxon>Pseudomonadati</taxon>
        <taxon>Pseudomonadota</taxon>
        <taxon>Betaproteobacteria</taxon>
        <taxon>Rhodocyclales</taxon>
        <taxon>Zoogloeaceae</taxon>
        <taxon>Thauera</taxon>
    </lineage>
</organism>
<dbReference type="EMBL" id="AMXF01000003">
    <property type="protein sequence ID" value="ENO98903.1"/>
    <property type="molecule type" value="Genomic_DNA"/>
</dbReference>
<keyword evidence="6 7" id="KW-0472">Membrane</keyword>
<feature type="transmembrane region" description="Helical" evidence="7">
    <location>
        <begin position="338"/>
        <end position="364"/>
    </location>
</feature>
<feature type="transmembrane region" description="Helical" evidence="7">
    <location>
        <begin position="399"/>
        <end position="419"/>
    </location>
</feature>
<evidence type="ECO:0000256" key="7">
    <source>
        <dbReference type="SAM" id="Phobius"/>
    </source>
</evidence>
<evidence type="ECO:0000256" key="6">
    <source>
        <dbReference type="ARBA" id="ARBA00023136"/>
    </source>
</evidence>
<feature type="transmembrane region" description="Helical" evidence="7">
    <location>
        <begin position="97"/>
        <end position="123"/>
    </location>
</feature>
<feature type="transmembrane region" description="Helical" evidence="7">
    <location>
        <begin position="188"/>
        <end position="212"/>
    </location>
</feature>
<keyword evidence="9" id="KW-1185">Reference proteome</keyword>
<feature type="transmembrane region" description="Helical" evidence="7">
    <location>
        <begin position="431"/>
        <end position="449"/>
    </location>
</feature>
<evidence type="ECO:0000313" key="9">
    <source>
        <dbReference type="Proteomes" id="UP000013047"/>
    </source>
</evidence>
<evidence type="ECO:0000256" key="3">
    <source>
        <dbReference type="ARBA" id="ARBA00022475"/>
    </source>
</evidence>
<dbReference type="PANTHER" id="PTHR30250:SF10">
    <property type="entry name" value="LIPOPOLYSACCHARIDE BIOSYNTHESIS PROTEIN WZXC"/>
    <property type="match status" value="1"/>
</dbReference>
<evidence type="ECO:0000313" key="8">
    <source>
        <dbReference type="EMBL" id="ENO98903.1"/>
    </source>
</evidence>
<keyword evidence="5 7" id="KW-1133">Transmembrane helix</keyword>
<keyword evidence="3" id="KW-1003">Cell membrane</keyword>
<reference evidence="8 9" key="1">
    <citation type="submission" date="2012-09" db="EMBL/GenBank/DDBJ databases">
        <title>Draft Genome Sequences of 6 Strains from Genus Thauera.</title>
        <authorList>
            <person name="Liu B."/>
            <person name="Shapleigh J.P."/>
            <person name="Frostegard A.H."/>
        </authorList>
    </citation>
    <scope>NUCLEOTIDE SEQUENCE [LARGE SCALE GENOMIC DNA]</scope>
    <source>
        <strain evidence="8 9">B4P</strain>
    </source>
</reference>
<sequence length="509" mass="54839">MIRFADKRILLECLRPDLAGLGSKVAIGAAWTFTNVGLRIVLTIASTAILARLLTPEDFGLIAMSALVTEFAALLGNIGIGGILIQRKALRRLDMDTAFWITMAIDTALCLLVLVASFIAAAIFETPQVQTIIAVSSLSFILAGLSTVHLALLSRTMRFREDFVVQAGSLIVRLTASIVLAVSGFGVWSLVFAALIGQATTLLLACAIVPFVPRLRFNRRLLSAYARTSGSYLGGGIVNYLMSNLDYMIVGRRFGPEALGYYQTAFSLPEELRNRLSAPLQRVLFPAYSRLQDDLSAMQYGVLKSLRLLSAITIPLGVGLAAVSDGLVQVLYGNQWLPVIPLLEILAIGGAARSIFSLTANIFYATDNPHLAFKISLAMLPVTIVALVTGSQWGLTGVAWAMLAVQFLSAISAHLALRLVELSLLDFLKQLFPATTASALMFAALRALPDELLSAPPLVSLLLEVMIGATLYALALAFIAPPLFREFREIARRIVGRRSPPEGPGSPLR</sequence>
<dbReference type="Proteomes" id="UP000013047">
    <property type="component" value="Unassembled WGS sequence"/>
</dbReference>